<feature type="region of interest" description="Disordered" evidence="5">
    <location>
        <begin position="193"/>
        <end position="236"/>
    </location>
</feature>
<dbReference type="EMBL" id="JAUEPS010000083">
    <property type="protein sequence ID" value="KAK0439704.1"/>
    <property type="molecule type" value="Genomic_DNA"/>
</dbReference>
<keyword evidence="8" id="KW-1185">Reference proteome</keyword>
<evidence type="ECO:0000259" key="6">
    <source>
        <dbReference type="PROSITE" id="PS50089"/>
    </source>
</evidence>
<feature type="domain" description="RING-type" evidence="6">
    <location>
        <begin position="30"/>
        <end position="68"/>
    </location>
</feature>
<comment type="caution">
    <text evidence="7">The sequence shown here is derived from an EMBL/GenBank/DDBJ whole genome shotgun (WGS) entry which is preliminary data.</text>
</comment>
<dbReference type="GO" id="GO:0008270">
    <property type="term" value="F:zinc ion binding"/>
    <property type="evidence" value="ECO:0007669"/>
    <property type="project" value="UniProtKB-KW"/>
</dbReference>
<dbReference type="Proteomes" id="UP001175211">
    <property type="component" value="Unassembled WGS sequence"/>
</dbReference>
<evidence type="ECO:0000256" key="1">
    <source>
        <dbReference type="ARBA" id="ARBA00022723"/>
    </source>
</evidence>
<organism evidence="7 8">
    <name type="scientific">Armillaria tabescens</name>
    <name type="common">Ringless honey mushroom</name>
    <name type="synonym">Agaricus tabescens</name>
    <dbReference type="NCBI Taxonomy" id="1929756"/>
    <lineage>
        <taxon>Eukaryota</taxon>
        <taxon>Fungi</taxon>
        <taxon>Dikarya</taxon>
        <taxon>Basidiomycota</taxon>
        <taxon>Agaricomycotina</taxon>
        <taxon>Agaricomycetes</taxon>
        <taxon>Agaricomycetidae</taxon>
        <taxon>Agaricales</taxon>
        <taxon>Marasmiineae</taxon>
        <taxon>Physalacriaceae</taxon>
        <taxon>Desarmillaria</taxon>
    </lineage>
</organism>
<dbReference type="InterPro" id="IPR018957">
    <property type="entry name" value="Znf_C3HC4_RING-type"/>
</dbReference>
<dbReference type="InterPro" id="IPR001841">
    <property type="entry name" value="Znf_RING"/>
</dbReference>
<proteinExistence type="predicted"/>
<evidence type="ECO:0000256" key="2">
    <source>
        <dbReference type="ARBA" id="ARBA00022771"/>
    </source>
</evidence>
<evidence type="ECO:0000256" key="4">
    <source>
        <dbReference type="PROSITE-ProRule" id="PRU00175"/>
    </source>
</evidence>
<feature type="compositionally biased region" description="Basic and acidic residues" evidence="5">
    <location>
        <begin position="296"/>
        <end position="305"/>
    </location>
</feature>
<gene>
    <name evidence="7" type="ORF">EV420DRAFT_1650820</name>
</gene>
<sequence>MSSSSPPRKHIKLQSPSPPPETQDEEGDNCGIYSQPLVDWTIIPTCSHEFCFDCLIVWADQSRKCPLCAQTMGEYLIHRIRSLRSTRTVRSPFKDLFVYDSIIQYNKPPHVSSPPRPRLRLMVRARRAPPVRDPGLGHQQPATRLVYRLHLEIPDGTKTMYLPSGRYPGPLLVRHYPSTMDTPASTPNIIELSRPRDVRGNSRATDLTVKGKSRANTPCLSPEPSNILETSRAQSKKPIRMALDSLRAHLGATSASSSSSPSLLSCLSSSGERRKRENNSADMPCSQSASDQDQSSAEKKEDLLTEGRARLLGKLLEERRHAAGGGRRGGDIDDAERRLRTRALVRVRLAAEKQARE</sequence>
<feature type="compositionally biased region" description="Low complexity" evidence="5">
    <location>
        <begin position="286"/>
        <end position="295"/>
    </location>
</feature>
<dbReference type="PROSITE" id="PS50089">
    <property type="entry name" value="ZF_RING_2"/>
    <property type="match status" value="1"/>
</dbReference>
<dbReference type="InterPro" id="IPR013083">
    <property type="entry name" value="Znf_RING/FYVE/PHD"/>
</dbReference>
<dbReference type="Gene3D" id="3.30.40.10">
    <property type="entry name" value="Zinc/RING finger domain, C3HC4 (zinc finger)"/>
    <property type="match status" value="1"/>
</dbReference>
<evidence type="ECO:0000313" key="7">
    <source>
        <dbReference type="EMBL" id="KAK0439704.1"/>
    </source>
</evidence>
<dbReference type="Pfam" id="PF00097">
    <property type="entry name" value="zf-C3HC4"/>
    <property type="match status" value="1"/>
</dbReference>
<accession>A0AA39JE71</accession>
<dbReference type="PANTHER" id="PTHR15315">
    <property type="entry name" value="RING FINGER PROTEIN 41, 151"/>
    <property type="match status" value="1"/>
</dbReference>
<feature type="region of interest" description="Disordered" evidence="5">
    <location>
        <begin position="252"/>
        <end position="305"/>
    </location>
</feature>
<protein>
    <recommendedName>
        <fullName evidence="6">RING-type domain-containing protein</fullName>
    </recommendedName>
</protein>
<dbReference type="InterPro" id="IPR017907">
    <property type="entry name" value="Znf_RING_CS"/>
</dbReference>
<evidence type="ECO:0000313" key="8">
    <source>
        <dbReference type="Proteomes" id="UP001175211"/>
    </source>
</evidence>
<evidence type="ECO:0000256" key="3">
    <source>
        <dbReference type="ARBA" id="ARBA00022833"/>
    </source>
</evidence>
<dbReference type="PANTHER" id="PTHR15315:SF26">
    <property type="entry name" value="E3 UBIQUITIN-PROTEIN LIGASE NRDP1"/>
    <property type="match status" value="1"/>
</dbReference>
<name>A0AA39JE71_ARMTA</name>
<keyword evidence="2 4" id="KW-0863">Zinc-finger</keyword>
<evidence type="ECO:0000256" key="5">
    <source>
        <dbReference type="SAM" id="MobiDB-lite"/>
    </source>
</evidence>
<reference evidence="7" key="1">
    <citation type="submission" date="2023-06" db="EMBL/GenBank/DDBJ databases">
        <authorList>
            <consortium name="Lawrence Berkeley National Laboratory"/>
            <person name="Ahrendt S."/>
            <person name="Sahu N."/>
            <person name="Indic B."/>
            <person name="Wong-Bajracharya J."/>
            <person name="Merenyi Z."/>
            <person name="Ke H.-M."/>
            <person name="Monk M."/>
            <person name="Kocsube S."/>
            <person name="Drula E."/>
            <person name="Lipzen A."/>
            <person name="Balint B."/>
            <person name="Henrissat B."/>
            <person name="Andreopoulos B."/>
            <person name="Martin F.M."/>
            <person name="Harder C.B."/>
            <person name="Rigling D."/>
            <person name="Ford K.L."/>
            <person name="Foster G.D."/>
            <person name="Pangilinan J."/>
            <person name="Papanicolaou A."/>
            <person name="Barry K."/>
            <person name="LaButti K."/>
            <person name="Viragh M."/>
            <person name="Koriabine M."/>
            <person name="Yan M."/>
            <person name="Riley R."/>
            <person name="Champramary S."/>
            <person name="Plett K.L."/>
            <person name="Tsai I.J."/>
            <person name="Slot J."/>
            <person name="Sipos G."/>
            <person name="Plett J."/>
            <person name="Nagy L.G."/>
            <person name="Grigoriev I.V."/>
        </authorList>
    </citation>
    <scope>NUCLEOTIDE SEQUENCE</scope>
    <source>
        <strain evidence="7">CCBAS 213</strain>
    </source>
</reference>
<feature type="compositionally biased region" description="Low complexity" evidence="5">
    <location>
        <begin position="254"/>
        <end position="270"/>
    </location>
</feature>
<dbReference type="PROSITE" id="PS00518">
    <property type="entry name" value="ZF_RING_1"/>
    <property type="match status" value="1"/>
</dbReference>
<dbReference type="GeneID" id="85362051"/>
<dbReference type="SUPFAM" id="SSF57850">
    <property type="entry name" value="RING/U-box"/>
    <property type="match status" value="1"/>
</dbReference>
<dbReference type="RefSeq" id="XP_060323346.1">
    <property type="nucleotide sequence ID" value="XM_060478503.1"/>
</dbReference>
<dbReference type="AlphaFoldDB" id="A0AA39JE71"/>
<keyword evidence="1" id="KW-0479">Metal-binding</keyword>
<feature type="region of interest" description="Disordered" evidence="5">
    <location>
        <begin position="1"/>
        <end position="28"/>
    </location>
</feature>
<keyword evidence="3" id="KW-0862">Zinc</keyword>
<feature type="compositionally biased region" description="Polar residues" evidence="5">
    <location>
        <begin position="214"/>
        <end position="233"/>
    </location>
</feature>